<keyword evidence="9" id="KW-1185">Reference proteome</keyword>
<evidence type="ECO:0000313" key="8">
    <source>
        <dbReference type="Proteomes" id="UP000467124"/>
    </source>
</evidence>
<keyword evidence="3" id="KW-0520">NAD</keyword>
<evidence type="ECO:0000313" key="9">
    <source>
        <dbReference type="Proteomes" id="UP001585053"/>
    </source>
</evidence>
<dbReference type="InterPro" id="IPR044516">
    <property type="entry name" value="UXS-like"/>
</dbReference>
<name>A0A7K2IRU9_9ACTN</name>
<evidence type="ECO:0000256" key="2">
    <source>
        <dbReference type="ARBA" id="ARBA00022793"/>
    </source>
</evidence>
<dbReference type="SUPFAM" id="SSF51735">
    <property type="entry name" value="NAD(P)-binding Rossmann-fold domains"/>
    <property type="match status" value="1"/>
</dbReference>
<protein>
    <submittedName>
        <fullName evidence="6">NAD-dependent epimerase/dehydratase family protein</fullName>
    </submittedName>
    <submittedName>
        <fullName evidence="7">SDR family NAD(P)-dependent oxidoreductase</fullName>
    </submittedName>
</protein>
<dbReference type="PANTHER" id="PTHR43078">
    <property type="entry name" value="UDP-GLUCURONIC ACID DECARBOXYLASE-RELATED"/>
    <property type="match status" value="1"/>
</dbReference>
<dbReference type="PANTHER" id="PTHR43078:SF6">
    <property type="entry name" value="UDP-GLUCURONIC ACID DECARBOXYLASE 1"/>
    <property type="match status" value="1"/>
</dbReference>
<organism evidence="7 8">
    <name type="scientific">Nocardiopsis alba</name>
    <dbReference type="NCBI Taxonomy" id="53437"/>
    <lineage>
        <taxon>Bacteria</taxon>
        <taxon>Bacillati</taxon>
        <taxon>Actinomycetota</taxon>
        <taxon>Actinomycetes</taxon>
        <taxon>Streptosporangiales</taxon>
        <taxon>Nocardiopsidaceae</taxon>
        <taxon>Nocardiopsis</taxon>
    </lineage>
</organism>
<comment type="cofactor">
    <cofactor evidence="1">
        <name>NAD(+)</name>
        <dbReference type="ChEBI" id="CHEBI:57540"/>
    </cofactor>
</comment>
<dbReference type="Proteomes" id="UP000467124">
    <property type="component" value="Unassembled WGS sequence"/>
</dbReference>
<dbReference type="EMBL" id="WWHY01000001">
    <property type="protein sequence ID" value="MYR32708.1"/>
    <property type="molecule type" value="Genomic_DNA"/>
</dbReference>
<evidence type="ECO:0000256" key="1">
    <source>
        <dbReference type="ARBA" id="ARBA00001911"/>
    </source>
</evidence>
<dbReference type="Pfam" id="PF01370">
    <property type="entry name" value="Epimerase"/>
    <property type="match status" value="1"/>
</dbReference>
<evidence type="ECO:0000256" key="4">
    <source>
        <dbReference type="ARBA" id="ARBA00023239"/>
    </source>
</evidence>
<dbReference type="InterPro" id="IPR001509">
    <property type="entry name" value="Epimerase_deHydtase"/>
</dbReference>
<evidence type="ECO:0000259" key="5">
    <source>
        <dbReference type="Pfam" id="PF01370"/>
    </source>
</evidence>
<dbReference type="OMA" id="EVFRLWC"/>
<dbReference type="GO" id="GO:0033320">
    <property type="term" value="P:UDP-D-xylose biosynthetic process"/>
    <property type="evidence" value="ECO:0007669"/>
    <property type="project" value="UniProtKB-UniPathway"/>
</dbReference>
<dbReference type="GeneID" id="91394294"/>
<evidence type="ECO:0000313" key="7">
    <source>
        <dbReference type="EMBL" id="MYR32708.1"/>
    </source>
</evidence>
<dbReference type="EMBL" id="JAYMRS010000016">
    <property type="protein sequence ID" value="MFB8770907.1"/>
    <property type="molecule type" value="Genomic_DNA"/>
</dbReference>
<sequence>MKAVITGGAGFIGSHLSDHLIAQGHEVVVIDDLSTGSLDNLSRIRSSPALRFVQGDILDRDLVDSLVEGADAVYHLAAAVGVHTIVDNPLRSLRTNLHGTENVVEAAVRHRVPYMVASTSEVYGKNDADGLTEHDDRIYGSPLKSRWSYAAAKGLDELVAYVHGTESDVPCVITRFFNVVGPRQTGRYGMVVPRFVDQAVSGEPITVYGTGTQRRCFGSVFDVVPTLPRLLETPEAYHQAVNLGGHEEISIKGLADRVVELTGSESEITYMDYEEAYGEGYEDMQRRYPDTSLARRLIGYEPTRDLNAIIDSIIEYRRSVEAVPTPA</sequence>
<dbReference type="UniPathway" id="UPA00796">
    <property type="reaction ID" value="UER00771"/>
</dbReference>
<comment type="caution">
    <text evidence="7">The sequence shown here is derived from an EMBL/GenBank/DDBJ whole genome shotgun (WGS) entry which is preliminary data.</text>
</comment>
<accession>A0A7K2IRU9</accession>
<dbReference type="GO" id="GO:0048040">
    <property type="term" value="F:UDP-glucuronate decarboxylase activity"/>
    <property type="evidence" value="ECO:0007669"/>
    <property type="project" value="TreeGrafter"/>
</dbReference>
<reference evidence="7 8" key="1">
    <citation type="journal article" date="2019" name="Nat. Commun.">
        <title>The antimicrobial potential of Streptomyces from insect microbiomes.</title>
        <authorList>
            <person name="Chevrette M.G."/>
            <person name="Carlson C.M."/>
            <person name="Ortega H.E."/>
            <person name="Thomas C."/>
            <person name="Ananiev G.E."/>
            <person name="Barns K.J."/>
            <person name="Book A.J."/>
            <person name="Cagnazzo J."/>
            <person name="Carlos C."/>
            <person name="Flanigan W."/>
            <person name="Grubbs K.J."/>
            <person name="Horn H.A."/>
            <person name="Hoffmann F.M."/>
            <person name="Klassen J.L."/>
            <person name="Knack J.J."/>
            <person name="Lewin G.R."/>
            <person name="McDonald B.R."/>
            <person name="Muller L."/>
            <person name="Melo W.G.P."/>
            <person name="Pinto-Tomas A.A."/>
            <person name="Schmitz A."/>
            <person name="Wendt-Pienkowski E."/>
            <person name="Wildman S."/>
            <person name="Zhao M."/>
            <person name="Zhang F."/>
            <person name="Bugni T.S."/>
            <person name="Andes D.R."/>
            <person name="Pupo M.T."/>
            <person name="Currie C.R."/>
        </authorList>
    </citation>
    <scope>NUCLEOTIDE SEQUENCE [LARGE SCALE GENOMIC DNA]</scope>
    <source>
        <strain evidence="7 8">SID5840</strain>
    </source>
</reference>
<evidence type="ECO:0000313" key="6">
    <source>
        <dbReference type="EMBL" id="MFB8770907.1"/>
    </source>
</evidence>
<dbReference type="Proteomes" id="UP001585053">
    <property type="component" value="Unassembled WGS sequence"/>
</dbReference>
<dbReference type="AlphaFoldDB" id="A0A7K2IRU9"/>
<dbReference type="GO" id="GO:0042732">
    <property type="term" value="P:D-xylose metabolic process"/>
    <property type="evidence" value="ECO:0007669"/>
    <property type="project" value="InterPro"/>
</dbReference>
<dbReference type="RefSeq" id="WP_014908572.1">
    <property type="nucleotide sequence ID" value="NZ_BAZE01000018.1"/>
</dbReference>
<reference evidence="6 9" key="2">
    <citation type="submission" date="2024-01" db="EMBL/GenBank/DDBJ databases">
        <title>Genome mining of biosynthetic gene clusters to explore secondary metabolites of Streptomyces sp.</title>
        <authorList>
            <person name="Baig A."/>
            <person name="Ajitkumar Shintre N."/>
            <person name="Kumar H."/>
            <person name="Anbarasu A."/>
            <person name="Ramaiah S."/>
        </authorList>
    </citation>
    <scope>NUCLEOTIDE SEQUENCE [LARGE SCALE GENOMIC DNA]</scope>
    <source>
        <strain evidence="6 9">A01</strain>
    </source>
</reference>
<dbReference type="GO" id="GO:0070403">
    <property type="term" value="F:NAD+ binding"/>
    <property type="evidence" value="ECO:0007669"/>
    <property type="project" value="InterPro"/>
</dbReference>
<dbReference type="Gene3D" id="3.40.50.720">
    <property type="entry name" value="NAD(P)-binding Rossmann-like Domain"/>
    <property type="match status" value="1"/>
</dbReference>
<proteinExistence type="predicted"/>
<gene>
    <name evidence="7" type="ORF">GTW20_10575</name>
    <name evidence="6" type="ORF">VSQ78_24665</name>
</gene>
<evidence type="ECO:0000256" key="3">
    <source>
        <dbReference type="ARBA" id="ARBA00023027"/>
    </source>
</evidence>
<dbReference type="GO" id="GO:0005737">
    <property type="term" value="C:cytoplasm"/>
    <property type="evidence" value="ECO:0007669"/>
    <property type="project" value="TreeGrafter"/>
</dbReference>
<feature type="domain" description="NAD-dependent epimerase/dehydratase" evidence="5">
    <location>
        <begin position="4"/>
        <end position="244"/>
    </location>
</feature>
<dbReference type="InterPro" id="IPR036291">
    <property type="entry name" value="NAD(P)-bd_dom_sf"/>
</dbReference>
<keyword evidence="4" id="KW-0456">Lyase</keyword>
<keyword evidence="2" id="KW-0210">Decarboxylase</keyword>